<dbReference type="GO" id="GO:0006508">
    <property type="term" value="P:proteolysis"/>
    <property type="evidence" value="ECO:0007669"/>
    <property type="project" value="UniProtKB-KW"/>
</dbReference>
<dbReference type="SUPFAM" id="SSF54001">
    <property type="entry name" value="Cysteine proteinases"/>
    <property type="match status" value="1"/>
</dbReference>
<feature type="domain" description="Calpain catalytic" evidence="8">
    <location>
        <begin position="125"/>
        <end position="451"/>
    </location>
</feature>
<keyword evidence="4" id="KW-0788">Thiol protease</keyword>
<evidence type="ECO:0000259" key="8">
    <source>
        <dbReference type="PROSITE" id="PS50203"/>
    </source>
</evidence>
<dbReference type="InterPro" id="IPR011992">
    <property type="entry name" value="EF-hand-dom_pair"/>
</dbReference>
<dbReference type="SUPFAM" id="SSF49758">
    <property type="entry name" value="Calpain large subunit, middle domain (domain III)"/>
    <property type="match status" value="1"/>
</dbReference>
<dbReference type="PROSITE" id="PS50203">
    <property type="entry name" value="CALPAIN_CAT"/>
    <property type="match status" value="1"/>
</dbReference>
<dbReference type="PANTHER" id="PTHR10183:SF433">
    <property type="entry name" value="CALPAIN-A-RELATED"/>
    <property type="match status" value="1"/>
</dbReference>
<dbReference type="Gene3D" id="1.10.238.10">
    <property type="entry name" value="EF-hand"/>
    <property type="match status" value="1"/>
</dbReference>
<dbReference type="CDD" id="cd00044">
    <property type="entry name" value="CysPc"/>
    <property type="match status" value="1"/>
</dbReference>
<dbReference type="Gene3D" id="2.60.120.380">
    <property type="match status" value="2"/>
</dbReference>
<evidence type="ECO:0000256" key="7">
    <source>
        <dbReference type="PROSITE-ProRule" id="PRU00239"/>
    </source>
</evidence>
<evidence type="ECO:0000313" key="10">
    <source>
        <dbReference type="EMBL" id="KAF7259161.1"/>
    </source>
</evidence>
<dbReference type="GO" id="GO:0005737">
    <property type="term" value="C:cytoplasm"/>
    <property type="evidence" value="ECO:0007669"/>
    <property type="project" value="TreeGrafter"/>
</dbReference>
<keyword evidence="5" id="KW-0106">Calcium</keyword>
<comment type="similarity">
    <text evidence="1">Belongs to the peptidase C2 family.</text>
</comment>
<dbReference type="InterPro" id="IPR022683">
    <property type="entry name" value="Calpain_III"/>
</dbReference>
<dbReference type="InterPro" id="IPR022682">
    <property type="entry name" value="Calpain_domain_III"/>
</dbReference>
<protein>
    <recommendedName>
        <fullName evidence="12">Calpain-9</fullName>
    </recommendedName>
</protein>
<dbReference type="Pfam" id="PF00648">
    <property type="entry name" value="Peptidase_C2"/>
    <property type="match status" value="1"/>
</dbReference>
<comment type="caution">
    <text evidence="10">The sequence shown here is derived from an EMBL/GenBank/DDBJ whole genome shotgun (WGS) entry which is preliminary data.</text>
</comment>
<dbReference type="OrthoDB" id="424753at2759"/>
<feature type="domain" description="EF-hand" evidence="9">
    <location>
        <begin position="658"/>
        <end position="693"/>
    </location>
</feature>
<dbReference type="Proteomes" id="UP000822476">
    <property type="component" value="Unassembled WGS sequence"/>
</dbReference>
<evidence type="ECO:0000256" key="1">
    <source>
        <dbReference type="ARBA" id="ARBA00007623"/>
    </source>
</evidence>
<evidence type="ECO:0000256" key="4">
    <source>
        <dbReference type="ARBA" id="ARBA00022807"/>
    </source>
</evidence>
<dbReference type="InterPro" id="IPR000169">
    <property type="entry name" value="Pept_cys_AS"/>
</dbReference>
<keyword evidence="2" id="KW-0645">Protease</keyword>
<accession>A0A8S9Z1Z2</accession>
<dbReference type="PROSITE" id="PS50222">
    <property type="entry name" value="EF_HAND_2"/>
    <property type="match status" value="1"/>
</dbReference>
<dbReference type="Pfam" id="PF01067">
    <property type="entry name" value="Calpain_III"/>
    <property type="match status" value="2"/>
</dbReference>
<dbReference type="SMART" id="SM00720">
    <property type="entry name" value="calpain_III"/>
    <property type="match status" value="1"/>
</dbReference>
<organism evidence="10 11">
    <name type="scientific">Paragonimus skrjabini miyazakii</name>
    <dbReference type="NCBI Taxonomy" id="59628"/>
    <lineage>
        <taxon>Eukaryota</taxon>
        <taxon>Metazoa</taxon>
        <taxon>Spiralia</taxon>
        <taxon>Lophotrochozoa</taxon>
        <taxon>Platyhelminthes</taxon>
        <taxon>Trematoda</taxon>
        <taxon>Digenea</taxon>
        <taxon>Plagiorchiida</taxon>
        <taxon>Troglotremata</taxon>
        <taxon>Troglotrematidae</taxon>
        <taxon>Paragonimus</taxon>
    </lineage>
</organism>
<keyword evidence="11" id="KW-1185">Reference proteome</keyword>
<evidence type="ECO:0000256" key="2">
    <source>
        <dbReference type="ARBA" id="ARBA00022670"/>
    </source>
</evidence>
<dbReference type="InterPro" id="IPR018247">
    <property type="entry name" value="EF_Hand_1_Ca_BS"/>
</dbReference>
<sequence>MLMSSKSSMDLKNNYNMREYKPYDNRIIPDLSIDNRNQAGTFPNDTPMRSVNEMQDRNRNSFLSSVQRETCAKSPGYLNLSSSNLWRASPSPLMIGGCNKNINQVGGPSASFEKLRMDALRSGHLFCDAAFPADDSSLYYSQRPPCHIVWMRPSEIVAANSGGGVAGIAPRKIRVPEFIGEGGAQLGELRQGELGDCWVVAALAAISAQPSLLTRVIPVGQSFRPEWYAGMFAFRFWRFGHWEEVIIDDRLPTRPGGQPLFVHSGRTTEFWPALLEKAYAKLNGSYEALNVGLVGDAMDDLTGGLTESYILPAAEEQVTQLPPDLDDILIKSFDRRSLLTARIKTKGIPGPGFVIPTGFVPGQAFGLTDCRKLRLTDTAGSRLVRLVRLRNLWPAVRVGWTGAWSEGSNEWLSLPAQDRIKVGLVKSEDEFWTSLEDFIANFEYLDICHLTEPAPPTPSAPTTVQPSPNFPASHLRGRWLRGVSCGGRPYIRASHWANPQFRLVIGSPDSNDPDGLASVLPSGSHPPMPRGFFESNHHTASVDFFFDSREVVKRFRLLPGEYLIVPCTYSPDQPGDFLLRVLFDSVDRSCEPALERVELSGLAASGPDSDSYFDIIQPRLRRLFYEASGEAMAVDAFQLEPILNCLLRDDHRAPYTMVNIDACRALVALLDRDGTGRLSESDFRRVWEILRCWSRLFASFDPQRTGYVTSLDFRIIIEQAGYTLPHSLLSRLVHRFVDVDWRLDYAKFINAMALITKTIGKFRLSLSTGLPFLKTTIMVVELYFLWSSFSTWRSSCRLPFSGNHTVVTAAVSCVQNTSRTTLIHFASESNLGIWIIHPREEDGRFYTTMCAANDSLCMSDRVILYDEIPIVWQNNGEREVECASAQPPIPDFSNQSDKTTFQLYLQCSGV</sequence>
<comment type="caution">
    <text evidence="7">Lacks conserved residue(s) required for the propagation of feature annotation.</text>
</comment>
<name>A0A8S9Z1Z2_9TREM</name>
<feature type="active site" evidence="6">
    <location>
        <position position="197"/>
    </location>
</feature>
<feature type="active site" evidence="6">
    <location>
        <position position="391"/>
    </location>
</feature>
<dbReference type="PRINTS" id="PR00704">
    <property type="entry name" value="CALPAIN"/>
</dbReference>
<evidence type="ECO:0000256" key="5">
    <source>
        <dbReference type="ARBA" id="ARBA00022837"/>
    </source>
</evidence>
<dbReference type="InterPro" id="IPR001300">
    <property type="entry name" value="Peptidase_C2_calpain_cat"/>
</dbReference>
<gene>
    <name evidence="10" type="ORF">EG68_03586</name>
</gene>
<dbReference type="EMBL" id="JTDE01001333">
    <property type="protein sequence ID" value="KAF7259161.1"/>
    <property type="molecule type" value="Genomic_DNA"/>
</dbReference>
<dbReference type="GO" id="GO:0005509">
    <property type="term" value="F:calcium ion binding"/>
    <property type="evidence" value="ECO:0007669"/>
    <property type="project" value="InterPro"/>
</dbReference>
<dbReference type="Gene3D" id="3.90.70.10">
    <property type="entry name" value="Cysteine proteinases"/>
    <property type="match status" value="1"/>
</dbReference>
<keyword evidence="3" id="KW-0378">Hydrolase</keyword>
<proteinExistence type="inferred from homology"/>
<evidence type="ECO:0000313" key="11">
    <source>
        <dbReference type="Proteomes" id="UP000822476"/>
    </source>
</evidence>
<dbReference type="SMART" id="SM00230">
    <property type="entry name" value="CysPc"/>
    <property type="match status" value="1"/>
</dbReference>
<dbReference type="InterPro" id="IPR038765">
    <property type="entry name" value="Papain-like_cys_pep_sf"/>
</dbReference>
<evidence type="ECO:0000256" key="3">
    <source>
        <dbReference type="ARBA" id="ARBA00022801"/>
    </source>
</evidence>
<evidence type="ECO:0008006" key="12">
    <source>
        <dbReference type="Google" id="ProtNLM"/>
    </source>
</evidence>
<dbReference type="SUPFAM" id="SSF47473">
    <property type="entry name" value="EF-hand"/>
    <property type="match status" value="1"/>
</dbReference>
<dbReference type="GO" id="GO:0004198">
    <property type="term" value="F:calcium-dependent cysteine-type endopeptidase activity"/>
    <property type="evidence" value="ECO:0007669"/>
    <property type="project" value="InterPro"/>
</dbReference>
<reference evidence="10" key="1">
    <citation type="submission" date="2019-07" db="EMBL/GenBank/DDBJ databases">
        <title>Annotation for the trematode Paragonimus miyazaki's.</title>
        <authorList>
            <person name="Choi Y.-J."/>
        </authorList>
    </citation>
    <scope>NUCLEOTIDE SEQUENCE</scope>
    <source>
        <strain evidence="10">Japan</strain>
    </source>
</reference>
<evidence type="ECO:0000259" key="9">
    <source>
        <dbReference type="PROSITE" id="PS50222"/>
    </source>
</evidence>
<dbReference type="InterPro" id="IPR022684">
    <property type="entry name" value="Calpain_cysteine_protease"/>
</dbReference>
<dbReference type="PROSITE" id="PS00139">
    <property type="entry name" value="THIOL_PROTEASE_CYS"/>
    <property type="match status" value="1"/>
</dbReference>
<dbReference type="InterPro" id="IPR002048">
    <property type="entry name" value="EF_hand_dom"/>
</dbReference>
<dbReference type="AlphaFoldDB" id="A0A8S9Z1Z2"/>
<dbReference type="PANTHER" id="PTHR10183">
    <property type="entry name" value="CALPAIN"/>
    <property type="match status" value="1"/>
</dbReference>
<dbReference type="PROSITE" id="PS00018">
    <property type="entry name" value="EF_HAND_1"/>
    <property type="match status" value="1"/>
</dbReference>
<dbReference type="InterPro" id="IPR036213">
    <property type="entry name" value="Calpain_III_sf"/>
</dbReference>
<evidence type="ECO:0000256" key="6">
    <source>
        <dbReference type="PIRSR" id="PIRSR622684-1"/>
    </source>
</evidence>